<dbReference type="InterPro" id="IPR023631">
    <property type="entry name" value="Amidase_dom"/>
</dbReference>
<dbReference type="SUPFAM" id="SSF75304">
    <property type="entry name" value="Amidase signature (AS) enzymes"/>
    <property type="match status" value="1"/>
</dbReference>
<dbReference type="SUPFAM" id="SSF52833">
    <property type="entry name" value="Thioredoxin-like"/>
    <property type="match status" value="1"/>
</dbReference>
<accession>A0A060SFE4</accession>
<dbReference type="InterPro" id="IPR036249">
    <property type="entry name" value="Thioredoxin-like_sf"/>
</dbReference>
<dbReference type="EMBL" id="CCBP010000119">
    <property type="protein sequence ID" value="CDO73100.1"/>
    <property type="molecule type" value="Genomic_DNA"/>
</dbReference>
<evidence type="ECO:0000256" key="4">
    <source>
        <dbReference type="ARBA" id="ARBA00022801"/>
    </source>
</evidence>
<gene>
    <name evidence="7" type="ORF">BN946_scf185007.g154</name>
</gene>
<organism evidence="7 8">
    <name type="scientific">Pycnoporus cinnabarinus</name>
    <name type="common">Cinnabar-red polypore</name>
    <name type="synonym">Trametes cinnabarina</name>
    <dbReference type="NCBI Taxonomy" id="5643"/>
    <lineage>
        <taxon>Eukaryota</taxon>
        <taxon>Fungi</taxon>
        <taxon>Dikarya</taxon>
        <taxon>Basidiomycota</taxon>
        <taxon>Agaricomycotina</taxon>
        <taxon>Agaricomycetes</taxon>
        <taxon>Polyporales</taxon>
        <taxon>Polyporaceae</taxon>
        <taxon>Trametes</taxon>
    </lineage>
</organism>
<evidence type="ECO:0000259" key="6">
    <source>
        <dbReference type="Pfam" id="PF06110"/>
    </source>
</evidence>
<comment type="caution">
    <text evidence="7">The sequence shown here is derived from an EMBL/GenBank/DDBJ whole genome shotgun (WGS) entry which is preliminary data.</text>
</comment>
<comment type="catalytic activity">
    <reaction evidence="1">
        <text>a monocarboxylic acid amide + H2O = a monocarboxylate + NH4(+)</text>
        <dbReference type="Rhea" id="RHEA:12020"/>
        <dbReference type="ChEBI" id="CHEBI:15377"/>
        <dbReference type="ChEBI" id="CHEBI:28938"/>
        <dbReference type="ChEBI" id="CHEBI:35757"/>
        <dbReference type="ChEBI" id="CHEBI:83628"/>
        <dbReference type="EC" id="3.5.1.4"/>
    </reaction>
</comment>
<protein>
    <recommendedName>
        <fullName evidence="3">amidase</fullName>
        <ecNumber evidence="3">3.5.1.4</ecNumber>
    </recommendedName>
</protein>
<dbReference type="InterPro" id="IPR020556">
    <property type="entry name" value="Amidase_CS"/>
</dbReference>
<dbReference type="GO" id="GO:0004040">
    <property type="term" value="F:amidase activity"/>
    <property type="evidence" value="ECO:0007669"/>
    <property type="project" value="UniProtKB-EC"/>
</dbReference>
<keyword evidence="8" id="KW-1185">Reference proteome</keyword>
<dbReference type="Pfam" id="PF06110">
    <property type="entry name" value="TXD17-like_Trx"/>
    <property type="match status" value="1"/>
</dbReference>
<sequence length="730" mass="80159">MPLKESPDPAEPAWVEGVTADFLIFYSSRDESGKLWCPDCVAVENVVQATFGPPEGPSGVIVYVGQRPAWKTPSNPFRAAPWNVASIPTVIRTRDLANAAGAPTDRALPFQIVHQRPAFPVTLLVLAPSRRYLLIRWLSPSTMPPNSDFSPIMASAISKGPLRRSSPAVVEEVSRAKKEEREGRLAKRPEWRLKQQVPPELTDVSSLPTSQLTPRERDVVGLDATALAEAIRTRRYTAVEVIRAFCHVATIAQDLTNCLTEVFFDEGIRRAQELDRHLEETGEVVGPLHGVPVSIKDHILVKGHDTATGYVSWAFRTVAEKDAVAVDILRKAGAVIYVKTANPQTLLSIETNNNIYGRTLNPYNRLSPHPTALTPGGSSGGESALIAVHGSPLGVGTDIGGSIRIPAAYMGLYGLKGSVGRMPHGGLMGSHDGMDAIVGALGPLATSARDLTLFCRVMLQYEPWLVEPPLLEMPWKQDVAEGAGIPERLTIAILWDDGVVTPHPPILDALKRAKDALLAAGHDVITWDPLGHQESWGLILKLYFLDGGEEYRQVLENDPPVPQTEWILSQVPNGGKPYTVAETFKINLEREAFRSRVLAHWVATKARTRTGRPVDAVLSPVAATLAPRHDATRWWGYTSYWNLMDYPAVVFPVGRFRAAGSEPPQVPAGVVHVGEPRNETERMVRAEWDAETYENIPVSLQLVGRRLNEERLLGMLGRVEEALLRLQNQQ</sequence>
<dbReference type="STRING" id="5643.A0A060SFE4"/>
<feature type="domain" description="Amidase" evidence="5">
    <location>
        <begin position="240"/>
        <end position="713"/>
    </location>
</feature>
<evidence type="ECO:0000256" key="3">
    <source>
        <dbReference type="ARBA" id="ARBA00012922"/>
    </source>
</evidence>
<dbReference type="AlphaFoldDB" id="A0A060SFE4"/>
<evidence type="ECO:0000256" key="1">
    <source>
        <dbReference type="ARBA" id="ARBA00001311"/>
    </source>
</evidence>
<keyword evidence="4" id="KW-0378">Hydrolase</keyword>
<dbReference type="PANTHER" id="PTHR46072">
    <property type="entry name" value="AMIDASE-RELATED-RELATED"/>
    <property type="match status" value="1"/>
</dbReference>
<dbReference type="Gene3D" id="3.40.30.10">
    <property type="entry name" value="Glutaredoxin"/>
    <property type="match status" value="1"/>
</dbReference>
<evidence type="ECO:0000313" key="7">
    <source>
        <dbReference type="EMBL" id="CDO73100.1"/>
    </source>
</evidence>
<feature type="domain" description="Thioredoxin" evidence="6">
    <location>
        <begin position="21"/>
        <end position="94"/>
    </location>
</feature>
<dbReference type="HOGENOM" id="CLU_009600_9_2_1"/>
<evidence type="ECO:0000313" key="8">
    <source>
        <dbReference type="Proteomes" id="UP000029665"/>
    </source>
</evidence>
<name>A0A060SFE4_PYCCI</name>
<dbReference type="InterPro" id="IPR036928">
    <property type="entry name" value="AS_sf"/>
</dbReference>
<evidence type="ECO:0000259" key="5">
    <source>
        <dbReference type="Pfam" id="PF01425"/>
    </source>
</evidence>
<dbReference type="EC" id="3.5.1.4" evidence="3"/>
<dbReference type="Pfam" id="PF01425">
    <property type="entry name" value="Amidase"/>
    <property type="match status" value="1"/>
</dbReference>
<reference evidence="7" key="1">
    <citation type="submission" date="2014-01" db="EMBL/GenBank/DDBJ databases">
        <title>The genome of the white-rot fungus Pycnoporus cinnabarinus: a basidiomycete model with a versatile arsenal for lignocellulosic biomass breakdown.</title>
        <authorList>
            <person name="Levasseur A."/>
            <person name="Lomascolo A."/>
            <person name="Ruiz-Duenas F.J."/>
            <person name="Uzan E."/>
            <person name="Piumi F."/>
            <person name="Kues U."/>
            <person name="Ram A.F.J."/>
            <person name="Murat C."/>
            <person name="Haon M."/>
            <person name="Benoit I."/>
            <person name="Arfi Y."/>
            <person name="Chevret D."/>
            <person name="Drula E."/>
            <person name="Kwon M.J."/>
            <person name="Gouret P."/>
            <person name="Lesage-Meessen L."/>
            <person name="Lombard V."/>
            <person name="Mariette J."/>
            <person name="Noirot C."/>
            <person name="Park J."/>
            <person name="Patyshakuliyeva A."/>
            <person name="Wieneger R.A.B."/>
            <person name="Wosten H.A.B."/>
            <person name="Martin F."/>
            <person name="Coutinho P.M."/>
            <person name="de Vries R."/>
            <person name="Martinez A.T."/>
            <person name="Klopp C."/>
            <person name="Pontarotti P."/>
            <person name="Henrissat B."/>
            <person name="Record E."/>
        </authorList>
    </citation>
    <scope>NUCLEOTIDE SEQUENCE [LARGE SCALE GENOMIC DNA]</scope>
    <source>
        <strain evidence="7">BRFM137</strain>
    </source>
</reference>
<proteinExistence type="inferred from homology"/>
<dbReference type="PROSITE" id="PS00571">
    <property type="entry name" value="AMIDASES"/>
    <property type="match status" value="1"/>
</dbReference>
<comment type="similarity">
    <text evidence="2">Belongs to the amidase family.</text>
</comment>
<evidence type="ECO:0000256" key="2">
    <source>
        <dbReference type="ARBA" id="ARBA00009199"/>
    </source>
</evidence>
<dbReference type="InterPro" id="IPR010357">
    <property type="entry name" value="TXNDC17_dom"/>
</dbReference>
<feature type="non-terminal residue" evidence="7">
    <location>
        <position position="1"/>
    </location>
</feature>
<dbReference type="OMA" id="YMGLYGL"/>
<dbReference type="Proteomes" id="UP000029665">
    <property type="component" value="Unassembled WGS sequence"/>
</dbReference>
<dbReference type="OrthoDB" id="6428749at2759"/>
<dbReference type="Gene3D" id="3.90.1300.10">
    <property type="entry name" value="Amidase signature (AS) domain"/>
    <property type="match status" value="1"/>
</dbReference>